<dbReference type="InterPro" id="IPR029060">
    <property type="entry name" value="PIN-like_dom_sf"/>
</dbReference>
<name>A0A975F7B9_9GAMM</name>
<proteinExistence type="predicted"/>
<dbReference type="RefSeq" id="WP_210217873.1">
    <property type="nucleotide sequence ID" value="NZ_CP072793.1"/>
</dbReference>
<dbReference type="KEGG" id="tun:J9260_11320"/>
<evidence type="ECO:0000259" key="1">
    <source>
        <dbReference type="SMART" id="SM00670"/>
    </source>
</evidence>
<dbReference type="Pfam" id="PF13470">
    <property type="entry name" value="PIN_3"/>
    <property type="match status" value="1"/>
</dbReference>
<dbReference type="SMART" id="SM00670">
    <property type="entry name" value="PINc"/>
    <property type="match status" value="1"/>
</dbReference>
<feature type="domain" description="PIN" evidence="1">
    <location>
        <begin position="2"/>
        <end position="115"/>
    </location>
</feature>
<dbReference type="PANTHER" id="PTHR34610">
    <property type="entry name" value="SSL7007 PROTEIN"/>
    <property type="match status" value="1"/>
</dbReference>
<accession>A0A975F7B9</accession>
<dbReference type="AlphaFoldDB" id="A0A975F7B9"/>
<evidence type="ECO:0000313" key="2">
    <source>
        <dbReference type="EMBL" id="QTR52321.1"/>
    </source>
</evidence>
<dbReference type="Proteomes" id="UP000672009">
    <property type="component" value="Chromosome"/>
</dbReference>
<keyword evidence="3" id="KW-1185">Reference proteome</keyword>
<dbReference type="EMBL" id="CP072793">
    <property type="protein sequence ID" value="QTR52321.1"/>
    <property type="molecule type" value="Genomic_DNA"/>
</dbReference>
<dbReference type="PANTHER" id="PTHR34610:SF4">
    <property type="entry name" value="SLL8027 PROTEIN"/>
    <property type="match status" value="1"/>
</dbReference>
<dbReference type="InterPro" id="IPR002850">
    <property type="entry name" value="PIN_toxin-like"/>
</dbReference>
<evidence type="ECO:0000313" key="3">
    <source>
        <dbReference type="Proteomes" id="UP000672009"/>
    </source>
</evidence>
<dbReference type="SUPFAM" id="SSF88723">
    <property type="entry name" value="PIN domain-like"/>
    <property type="match status" value="1"/>
</dbReference>
<organism evidence="2 3">
    <name type="scientific">Thiothrix unzii</name>
    <dbReference type="NCBI Taxonomy" id="111769"/>
    <lineage>
        <taxon>Bacteria</taxon>
        <taxon>Pseudomonadati</taxon>
        <taxon>Pseudomonadota</taxon>
        <taxon>Gammaproteobacteria</taxon>
        <taxon>Thiotrichales</taxon>
        <taxon>Thiotrichaceae</taxon>
        <taxon>Thiothrix</taxon>
    </lineage>
</organism>
<dbReference type="NCBIfam" id="TIGR00305">
    <property type="entry name" value="putative toxin-antitoxin system toxin component, PIN family"/>
    <property type="match status" value="1"/>
</dbReference>
<gene>
    <name evidence="2" type="ORF">J9260_11320</name>
</gene>
<reference evidence="2" key="1">
    <citation type="submission" date="2021-04" db="EMBL/GenBank/DDBJ databases">
        <title>Genomics, taxonomy and metabolism of representatives of sulfur bacteria of the genus Thiothrix: Thiothrix fructosivorans QT, Thiothrix unzii A1T and three new species, Thiothrix subterranea sp. nov., Thiothrix litoralis sp. nov. and 'Candidatus Thiothrix anitrata' sp. nov.</title>
        <authorList>
            <person name="Ravin N.V."/>
            <person name="Smolyakov D."/>
            <person name="Rudenko T.S."/>
            <person name="Mardanov A.V."/>
            <person name="Beletsky A.V."/>
            <person name="Markov N.D."/>
            <person name="Fomenkov A.I."/>
            <person name="Roberts R.J."/>
            <person name="Karnachuk O.V."/>
            <person name="Novikov A."/>
            <person name="Grabovich M.Y."/>
        </authorList>
    </citation>
    <scope>NUCLEOTIDE SEQUENCE</scope>
    <source>
        <strain evidence="2">A1</strain>
    </source>
</reference>
<protein>
    <submittedName>
        <fullName evidence="2">Toxin-antitoxin system toxin component, PIN family</fullName>
    </submittedName>
</protein>
<sequence>MPAFVVDTNILISYALSVHSTPGQAVQKAFRQGRVIYSAATLQELIAKLALPKFDRYVSTKNRAAFIQRFALQAQQIEPTLEVRACRDPKDDMFLSLAVASQATYLISGDKDLLDMKVFQSIPIVTAKAFLDL</sequence>
<dbReference type="InterPro" id="IPR002716">
    <property type="entry name" value="PIN_dom"/>
</dbReference>